<dbReference type="STRING" id="82374.NZ47_03385"/>
<dbReference type="EMBL" id="JSCE01000069">
    <property type="protein sequence ID" value="KHM52656.1"/>
    <property type="molecule type" value="Genomic_DNA"/>
</dbReference>
<name>A0A0B2K1I1_9FIRM</name>
<accession>A0A0B2K1I1</accession>
<reference evidence="1 2" key="1">
    <citation type="journal article" date="2013" name="PLoS ONE">
        <title>Identification and characterization of three novel lipases belonging to families II and V from Anaerovibrio lipolyticus 5ST.</title>
        <authorList>
            <person name="Prive F."/>
            <person name="Kaderbhai N.N."/>
            <person name="Girdwood S."/>
            <person name="Worgan H.J."/>
            <person name="Pinloche E."/>
            <person name="Scollan N.D."/>
            <person name="Huws S.A."/>
            <person name="Newbold C.J."/>
        </authorList>
    </citation>
    <scope>NUCLEOTIDE SEQUENCE [LARGE SCALE GENOMIC DNA]</scope>
    <source>
        <strain evidence="1 2">5S</strain>
    </source>
</reference>
<dbReference type="AlphaFoldDB" id="A0A0B2K1I1"/>
<evidence type="ECO:0000313" key="1">
    <source>
        <dbReference type="EMBL" id="KHM52656.1"/>
    </source>
</evidence>
<dbReference type="RefSeq" id="WP_039206432.1">
    <property type="nucleotide sequence ID" value="NZ_JSCE01000069.1"/>
</dbReference>
<comment type="caution">
    <text evidence="1">The sequence shown here is derived from an EMBL/GenBank/DDBJ whole genome shotgun (WGS) entry which is preliminary data.</text>
</comment>
<protein>
    <submittedName>
        <fullName evidence="1">Uncharacterized protein</fullName>
    </submittedName>
</protein>
<sequence>MIYKYDFVNHKLYENDVELNATSVMLGRFEGSESAKESILSEHDDKAIYKLFLDNSGNYAMVTFSDTGFVSMITGGMISIYYYIEDGYMYFSELMKELENKVASTDQIDWDTVYYYVASGNYPPVERTFWKKILKVSSEHHAIIASDGCLENKKWTFFLPDKKELKKNEEYASIMDFEAEGIKNWLRRSGKKPYCLISGVDSFNSFLSLRKVDVNSTAIHSNVYGLQQCYVEEFIKEYPDTNYIEMNGIDFSQITLQKILNSYKESINPFLKMSTGNPITAMIFEKENGNGVGVTGELAGLFTVVKTYSSTLDQHSYWGRHFLGSIKRSYYSDRNLVKANNRCGKKNSLYDFMTSIYMPIKNYDAFAPFSSLKKAFGLNSDETILFRNIVHEYINSYASSVNWDVSEIYGGNVGKLFRSYLREFYIPAYPIYNEAKKHMYGDMEWLYLFSSIRASVFQDNYSVDFYNDIFWPKKCVFDYFDSHHPISMVTMAKKAFNVFKKRYKKTLKTRIASFLLYPVRFIPDGMKKNNVYQKSRQFFSFLKKGAGCNEYKVGAITVNAGETSDFICFSERCKDNVMKLYFEKLESAINVKDMMEYSPVEERYVALSVYMRERVRNSGRI</sequence>
<organism evidence="1 2">
    <name type="scientific">Anaerovibrio lipolyticus</name>
    <dbReference type="NCBI Taxonomy" id="82374"/>
    <lineage>
        <taxon>Bacteria</taxon>
        <taxon>Bacillati</taxon>
        <taxon>Bacillota</taxon>
        <taxon>Negativicutes</taxon>
        <taxon>Selenomonadales</taxon>
        <taxon>Selenomonadaceae</taxon>
        <taxon>Anaerovibrio</taxon>
    </lineage>
</organism>
<gene>
    <name evidence="1" type="ORF">NZ47_03385</name>
</gene>
<dbReference type="Proteomes" id="UP000030993">
    <property type="component" value="Unassembled WGS sequence"/>
</dbReference>
<evidence type="ECO:0000313" key="2">
    <source>
        <dbReference type="Proteomes" id="UP000030993"/>
    </source>
</evidence>
<keyword evidence="2" id="KW-1185">Reference proteome</keyword>
<proteinExistence type="predicted"/>